<proteinExistence type="inferred from homology"/>
<keyword evidence="4" id="KW-0410">Iron transport</keyword>
<keyword evidence="10 11" id="KW-0998">Cell outer membrane</keyword>
<dbReference type="InterPro" id="IPR012910">
    <property type="entry name" value="Plug_dom"/>
</dbReference>
<evidence type="ECO:0000313" key="17">
    <source>
        <dbReference type="EMBL" id="WEK46157.1"/>
    </source>
</evidence>
<feature type="domain" description="TonB-dependent receptor-like beta-barrel" evidence="15">
    <location>
        <begin position="369"/>
        <end position="856"/>
    </location>
</feature>
<evidence type="ECO:0000256" key="10">
    <source>
        <dbReference type="ARBA" id="ARBA00023237"/>
    </source>
</evidence>
<dbReference type="PANTHER" id="PTHR32552:SF81">
    <property type="entry name" value="TONB-DEPENDENT OUTER MEMBRANE RECEPTOR"/>
    <property type="match status" value="1"/>
</dbReference>
<evidence type="ECO:0000256" key="9">
    <source>
        <dbReference type="ARBA" id="ARBA00023136"/>
    </source>
</evidence>
<keyword evidence="17" id="KW-0675">Receptor</keyword>
<sequence>MIKTSCRAGARRALFLLGVAGIATSLPSAAFAQDEEVTPSEPAPPAPEADATGNEILVTATKREQTLQDTPVAVTVATQEQIERAQIRDLKDLSILVPSLRVTQLQSSANTNFIIRGFGNGANNAGIEPSVGVFIDGVYRSRTASQINDLPNISRVEILRGPQSTLFGKNASAGVISVRTEEPQFDFGGNVEGSYGNYNAVVARGYVTGPLSDTVAASIAGGWSGRDGYNKDLGTGDRTNERNRWFARGQLLFEPSTDLKVRIIGDYSAIDENCCGVVNLQRSPATSVIDALGNIPDADHPYANIVYDNINSTNDIKDWGLSGEINWNAGLINVTSITAYRNNHSITAQDADFTSADLINPLAADVNIDTFTQELRLTADFGNFAHFLLGGFYINEKVDQTGSLIWGSQARPYADQLIQSLTGGSLNLAQLEGTLGALEGDPTKYAGDFFKAGTGNTNEAFTLDSEAFSIFGQADFQIAQGLTLTLGGNYTKDMKDYTARIDGNDVFSQVDLVADGNTAIYQTALATTIGGPMFLNLGRPATAGEIQAFAGGNFPTYQAIAAQSQAYANANQGNPAVNPLLALQPLQYLPQFVSVPNSVEPGHISDDAFTYTIRLAYELSDQVNVYASYATGFKAASVNLSRDSRPLASDAAALEDAGLTQVNQTYGTRYADPEHSRVMEFGVKTNFGRASANLAVFQQQIKGFQSNIFTGSGFALSNAGKQSTFGVEFEGQARLFEGFTANVGVTYLDPKYNDFKFAAVGDLSGTRPANIPTWTTVVGGTYDYALANGDDIILDASYHYESRVKITEGLPGFLDLGSAAAIAAADPFTRQVDEVSASLSYRMKDGLELTLWGRNLLNDRYILQIFDSVAQPHSISGYPNQPRTWGGTVRFKW</sequence>
<dbReference type="Proteomes" id="UP001218362">
    <property type="component" value="Chromosome"/>
</dbReference>
<evidence type="ECO:0000259" key="15">
    <source>
        <dbReference type="Pfam" id="PF00593"/>
    </source>
</evidence>
<organism evidence="17 18">
    <name type="scientific">Candidatus Andeanibacterium colombiense</name>
    <dbReference type="NCBI Taxonomy" id="3121345"/>
    <lineage>
        <taxon>Bacteria</taxon>
        <taxon>Pseudomonadati</taxon>
        <taxon>Pseudomonadota</taxon>
        <taxon>Alphaproteobacteria</taxon>
        <taxon>Sphingomonadales</taxon>
        <taxon>Sphingomonadaceae</taxon>
        <taxon>Candidatus Andeanibacterium</taxon>
    </lineage>
</organism>
<accession>A0AAJ5X7S6</accession>
<dbReference type="InterPro" id="IPR036942">
    <property type="entry name" value="Beta-barrel_TonB_sf"/>
</dbReference>
<dbReference type="InterPro" id="IPR037066">
    <property type="entry name" value="Plug_dom_sf"/>
</dbReference>
<keyword evidence="6" id="KW-0408">Iron</keyword>
<comment type="similarity">
    <text evidence="11 12">Belongs to the TonB-dependent receptor family.</text>
</comment>
<keyword evidence="5 11" id="KW-0812">Transmembrane</keyword>
<evidence type="ECO:0000256" key="7">
    <source>
        <dbReference type="ARBA" id="ARBA00023065"/>
    </source>
</evidence>
<dbReference type="Gene3D" id="2.40.170.20">
    <property type="entry name" value="TonB-dependent receptor, beta-barrel domain"/>
    <property type="match status" value="1"/>
</dbReference>
<keyword evidence="9 11" id="KW-0472">Membrane</keyword>
<keyword evidence="8 12" id="KW-0798">TonB box</keyword>
<dbReference type="PROSITE" id="PS52016">
    <property type="entry name" value="TONB_DEPENDENT_REC_3"/>
    <property type="match status" value="1"/>
</dbReference>
<evidence type="ECO:0000256" key="1">
    <source>
        <dbReference type="ARBA" id="ARBA00004571"/>
    </source>
</evidence>
<feature type="signal peptide" evidence="14">
    <location>
        <begin position="1"/>
        <end position="32"/>
    </location>
</feature>
<evidence type="ECO:0000313" key="18">
    <source>
        <dbReference type="Proteomes" id="UP001218362"/>
    </source>
</evidence>
<protein>
    <submittedName>
        <fullName evidence="17">TonB-dependent receptor</fullName>
    </submittedName>
</protein>
<dbReference type="InterPro" id="IPR000531">
    <property type="entry name" value="Beta-barrel_TonB"/>
</dbReference>
<dbReference type="Pfam" id="PF00593">
    <property type="entry name" value="TonB_dep_Rec_b-barrel"/>
    <property type="match status" value="1"/>
</dbReference>
<evidence type="ECO:0000256" key="3">
    <source>
        <dbReference type="ARBA" id="ARBA00022452"/>
    </source>
</evidence>
<keyword evidence="14" id="KW-0732">Signal</keyword>
<evidence type="ECO:0000256" key="8">
    <source>
        <dbReference type="ARBA" id="ARBA00023077"/>
    </source>
</evidence>
<evidence type="ECO:0000256" key="12">
    <source>
        <dbReference type="RuleBase" id="RU003357"/>
    </source>
</evidence>
<keyword evidence="2 11" id="KW-0813">Transport</keyword>
<dbReference type="GO" id="GO:0009279">
    <property type="term" value="C:cell outer membrane"/>
    <property type="evidence" value="ECO:0007669"/>
    <property type="project" value="UniProtKB-SubCell"/>
</dbReference>
<dbReference type="GO" id="GO:0006826">
    <property type="term" value="P:iron ion transport"/>
    <property type="evidence" value="ECO:0007669"/>
    <property type="project" value="UniProtKB-KW"/>
</dbReference>
<dbReference type="EMBL" id="CP119316">
    <property type="protein sequence ID" value="WEK46157.1"/>
    <property type="molecule type" value="Genomic_DNA"/>
</dbReference>
<evidence type="ECO:0000256" key="4">
    <source>
        <dbReference type="ARBA" id="ARBA00022496"/>
    </source>
</evidence>
<evidence type="ECO:0000256" key="14">
    <source>
        <dbReference type="SAM" id="SignalP"/>
    </source>
</evidence>
<keyword evidence="3 11" id="KW-1134">Transmembrane beta strand</keyword>
<keyword evidence="7" id="KW-0406">Ion transport</keyword>
<gene>
    <name evidence="17" type="ORF">P0Y56_14215</name>
</gene>
<dbReference type="SUPFAM" id="SSF56935">
    <property type="entry name" value="Porins"/>
    <property type="match status" value="1"/>
</dbReference>
<feature type="region of interest" description="Disordered" evidence="13">
    <location>
        <begin position="32"/>
        <end position="51"/>
    </location>
</feature>
<comment type="subcellular location">
    <subcellularLocation>
        <location evidence="1 11">Cell outer membrane</location>
        <topology evidence="1 11">Multi-pass membrane protein</topology>
    </subcellularLocation>
</comment>
<reference evidence="17" key="1">
    <citation type="submission" date="2023-03" db="EMBL/GenBank/DDBJ databases">
        <title>Andean soil-derived lignocellulolytic bacterial consortium as a source of novel taxa and putative plastic-active enzymes.</title>
        <authorList>
            <person name="Diaz-Garcia L."/>
            <person name="Chuvochina M."/>
            <person name="Feuerriegel G."/>
            <person name="Bunk B."/>
            <person name="Sproer C."/>
            <person name="Streit W.R."/>
            <person name="Rodriguez L.M."/>
            <person name="Overmann J."/>
            <person name="Jimenez D.J."/>
        </authorList>
    </citation>
    <scope>NUCLEOTIDE SEQUENCE</scope>
    <source>
        <strain evidence="17">MAG 26</strain>
    </source>
</reference>
<dbReference type="PANTHER" id="PTHR32552">
    <property type="entry name" value="FERRICHROME IRON RECEPTOR-RELATED"/>
    <property type="match status" value="1"/>
</dbReference>
<dbReference type="KEGG" id="acob:P0Y56_14215"/>
<evidence type="ECO:0000256" key="6">
    <source>
        <dbReference type="ARBA" id="ARBA00023004"/>
    </source>
</evidence>
<feature type="chain" id="PRO_5042535075" evidence="14">
    <location>
        <begin position="33"/>
        <end position="893"/>
    </location>
</feature>
<evidence type="ECO:0000259" key="16">
    <source>
        <dbReference type="Pfam" id="PF07715"/>
    </source>
</evidence>
<evidence type="ECO:0000256" key="5">
    <source>
        <dbReference type="ARBA" id="ARBA00022692"/>
    </source>
</evidence>
<evidence type="ECO:0000256" key="2">
    <source>
        <dbReference type="ARBA" id="ARBA00022448"/>
    </source>
</evidence>
<feature type="domain" description="TonB-dependent receptor plug" evidence="16">
    <location>
        <begin position="67"/>
        <end position="175"/>
    </location>
</feature>
<dbReference type="Gene3D" id="2.170.130.10">
    <property type="entry name" value="TonB-dependent receptor, plug domain"/>
    <property type="match status" value="1"/>
</dbReference>
<dbReference type="InterPro" id="IPR039426">
    <property type="entry name" value="TonB-dep_rcpt-like"/>
</dbReference>
<evidence type="ECO:0000256" key="11">
    <source>
        <dbReference type="PROSITE-ProRule" id="PRU01360"/>
    </source>
</evidence>
<dbReference type="AlphaFoldDB" id="A0AAJ5X7S6"/>
<name>A0AAJ5X7S6_9SPHN</name>
<dbReference type="Pfam" id="PF07715">
    <property type="entry name" value="Plug"/>
    <property type="match status" value="1"/>
</dbReference>
<evidence type="ECO:0000256" key="13">
    <source>
        <dbReference type="SAM" id="MobiDB-lite"/>
    </source>
</evidence>